<dbReference type="RefSeq" id="WP_013805522.1">
    <property type="nucleotide sequence ID" value="NC_015564.1"/>
</dbReference>
<proteinExistence type="predicted"/>
<evidence type="ECO:0000313" key="1">
    <source>
        <dbReference type="EMBL" id="AEF39173.1"/>
    </source>
</evidence>
<dbReference type="Pfam" id="PF06314">
    <property type="entry name" value="ADC"/>
    <property type="match status" value="1"/>
</dbReference>
<dbReference type="GO" id="GO:0016829">
    <property type="term" value="F:lyase activity"/>
    <property type="evidence" value="ECO:0007669"/>
    <property type="project" value="InterPro"/>
</dbReference>
<dbReference type="STRING" id="443218.AS9A_0719"/>
<dbReference type="Gene3D" id="2.40.400.10">
    <property type="entry name" value="Acetoacetate decarboxylase-like"/>
    <property type="match status" value="1"/>
</dbReference>
<reference evidence="1 2" key="1">
    <citation type="journal article" date="2011" name="J. Bacteriol.">
        <title>Complete genome sequence of Amycolicicoccus subflavus DQS3-9A1T, an actinomycete isolated from crude oil-polluted soil.</title>
        <authorList>
            <person name="Cai M."/>
            <person name="Chen W.M."/>
            <person name="Nie Y."/>
            <person name="Chi C.Q."/>
            <person name="Wang Y.N."/>
            <person name="Tang Y.Q."/>
            <person name="Li G.Y."/>
            <person name="Wu X.L."/>
        </authorList>
    </citation>
    <scope>NUCLEOTIDE SEQUENCE [LARGE SCALE GENOMIC DNA]</scope>
    <source>
        <strain evidence="2">DSM 45089 / DQS3-9A1</strain>
    </source>
</reference>
<protein>
    <recommendedName>
        <fullName evidence="3">Acetoacetate decarboxylase</fullName>
    </recommendedName>
</protein>
<dbReference type="KEGG" id="asd:AS9A_0719"/>
<dbReference type="EMBL" id="CP002786">
    <property type="protein sequence ID" value="AEF39173.1"/>
    <property type="molecule type" value="Genomic_DNA"/>
</dbReference>
<name>F6EL81_HOYSD</name>
<accession>F6EL81</accession>
<dbReference type="OrthoDB" id="834556at2"/>
<evidence type="ECO:0008006" key="3">
    <source>
        <dbReference type="Google" id="ProtNLM"/>
    </source>
</evidence>
<dbReference type="AlphaFoldDB" id="F6EL81"/>
<sequence>MELADLVRVHGVPESALDAEVAERLGANQAPAPWQCLARSVLWFGRGGAAAGRAVAPSVGRGGKALGVVGGMVQYLDTPVGSYGEVFGAAGIRHGRRVVGSVPFMAVDSETSLVGGRTNWSLPKTLATFEGAPETGKTMTAQGREWHVQVTARALGPAVPMPTLSTALAQQWPDGSVGLSSMRAWGRVRPALVTVEIDAPPTLSGWLRSGRHVGAVFESMEFTLGQPQKEA</sequence>
<keyword evidence="2" id="KW-1185">Reference proteome</keyword>
<dbReference type="SUPFAM" id="SSF160104">
    <property type="entry name" value="Acetoacetate decarboxylase-like"/>
    <property type="match status" value="1"/>
</dbReference>
<dbReference type="InterPro" id="IPR010451">
    <property type="entry name" value="Acetoacetate_decarboxylase"/>
</dbReference>
<dbReference type="Proteomes" id="UP000009235">
    <property type="component" value="Chromosome"/>
</dbReference>
<dbReference type="HOGENOM" id="CLU_1127578_0_0_11"/>
<gene>
    <name evidence="1" type="ordered locus">AS9A_0719</name>
</gene>
<dbReference type="eggNOG" id="ENOG5033286">
    <property type="taxonomic scope" value="Bacteria"/>
</dbReference>
<organism evidence="1 2">
    <name type="scientific">Hoyosella subflava (strain DSM 45089 / JCM 17490 / NBRC 109087 / DQS3-9A1)</name>
    <name type="common">Amycolicicoccus subflavus</name>
    <dbReference type="NCBI Taxonomy" id="443218"/>
    <lineage>
        <taxon>Bacteria</taxon>
        <taxon>Bacillati</taxon>
        <taxon>Actinomycetota</taxon>
        <taxon>Actinomycetes</taxon>
        <taxon>Mycobacteriales</taxon>
        <taxon>Hoyosellaceae</taxon>
        <taxon>Hoyosella</taxon>
    </lineage>
</organism>
<evidence type="ECO:0000313" key="2">
    <source>
        <dbReference type="Proteomes" id="UP000009235"/>
    </source>
</evidence>
<dbReference type="InterPro" id="IPR023375">
    <property type="entry name" value="ADC_dom_sf"/>
</dbReference>